<keyword evidence="1" id="KW-1133">Transmembrane helix</keyword>
<evidence type="ECO:0000313" key="3">
    <source>
        <dbReference type="Proteomes" id="UP001174997"/>
    </source>
</evidence>
<comment type="caution">
    <text evidence="2">The sequence shown here is derived from an EMBL/GenBank/DDBJ whole genome shotgun (WGS) entry which is preliminary data.</text>
</comment>
<reference evidence="2" key="1">
    <citation type="submission" date="2023-06" db="EMBL/GenBank/DDBJ databases">
        <title>Genome-scale phylogeny and comparative genomics of the fungal order Sordariales.</title>
        <authorList>
            <consortium name="Lawrence Berkeley National Laboratory"/>
            <person name="Hensen N."/>
            <person name="Bonometti L."/>
            <person name="Westerberg I."/>
            <person name="Brannstrom I.O."/>
            <person name="Guillou S."/>
            <person name="Cros-Aarteil S."/>
            <person name="Calhoun S."/>
            <person name="Haridas S."/>
            <person name="Kuo A."/>
            <person name="Mondo S."/>
            <person name="Pangilinan J."/>
            <person name="Riley R."/>
            <person name="Labutti K."/>
            <person name="Andreopoulos B."/>
            <person name="Lipzen A."/>
            <person name="Chen C."/>
            <person name="Yanf M."/>
            <person name="Daum C."/>
            <person name="Ng V."/>
            <person name="Clum A."/>
            <person name="Steindorff A."/>
            <person name="Ohm R."/>
            <person name="Martin F."/>
            <person name="Silar P."/>
            <person name="Natvig D."/>
            <person name="Lalanne C."/>
            <person name="Gautier V."/>
            <person name="Ament-Velasquez S.L."/>
            <person name="Kruys A."/>
            <person name="Hutchinson M.I."/>
            <person name="Powell A.J."/>
            <person name="Barry K."/>
            <person name="Miller A.N."/>
            <person name="Grigoriev I.V."/>
            <person name="Debuchy R."/>
            <person name="Gladieux P."/>
            <person name="Thoren M.H."/>
            <person name="Johannesson H."/>
        </authorList>
    </citation>
    <scope>NUCLEOTIDE SEQUENCE</scope>
    <source>
        <strain evidence="2">CBS 307.81</strain>
    </source>
</reference>
<gene>
    <name evidence="2" type="ORF">QBC41DRAFT_64008</name>
</gene>
<dbReference type="AlphaFoldDB" id="A0AA40DEB8"/>
<feature type="transmembrane region" description="Helical" evidence="1">
    <location>
        <begin position="197"/>
        <end position="217"/>
    </location>
</feature>
<accession>A0AA40DEB8</accession>
<name>A0AA40DEB8_9PEZI</name>
<keyword evidence="1" id="KW-0472">Membrane</keyword>
<keyword evidence="3" id="KW-1185">Reference proteome</keyword>
<dbReference type="EMBL" id="JAULSY010000025">
    <property type="protein sequence ID" value="KAK0671048.1"/>
    <property type="molecule type" value="Genomic_DNA"/>
</dbReference>
<protein>
    <submittedName>
        <fullName evidence="2">Uncharacterized protein</fullName>
    </submittedName>
</protein>
<sequence>MVYAGMQSRVTGHSRTVTFFRVHTVPGSTGWMEAAERGSFLCACACSNGKMGWEAITCGCFSGWRLPLTAISESTTCGFCSFSRDRCTEGCSVCLREETMAEGQLPNELGECWGKRGGERMHMRTTIGLVVRENQIGTMVVTYKFYLMTGHIRGFVLFVLVILAGQIVLFLCHSVHWEAACHDVCHHPSSTTEQAGLLLLCPLFAYGTLSHWAYCLGSSVGLMRAHAKTVVVCVMFLLASAAVGLGRC</sequence>
<feature type="transmembrane region" description="Helical" evidence="1">
    <location>
        <begin position="229"/>
        <end position="246"/>
    </location>
</feature>
<proteinExistence type="predicted"/>
<feature type="transmembrane region" description="Helical" evidence="1">
    <location>
        <begin position="154"/>
        <end position="177"/>
    </location>
</feature>
<organism evidence="2 3">
    <name type="scientific">Cercophora samala</name>
    <dbReference type="NCBI Taxonomy" id="330535"/>
    <lineage>
        <taxon>Eukaryota</taxon>
        <taxon>Fungi</taxon>
        <taxon>Dikarya</taxon>
        <taxon>Ascomycota</taxon>
        <taxon>Pezizomycotina</taxon>
        <taxon>Sordariomycetes</taxon>
        <taxon>Sordariomycetidae</taxon>
        <taxon>Sordariales</taxon>
        <taxon>Lasiosphaeriaceae</taxon>
        <taxon>Cercophora</taxon>
    </lineage>
</organism>
<evidence type="ECO:0000313" key="2">
    <source>
        <dbReference type="EMBL" id="KAK0671048.1"/>
    </source>
</evidence>
<dbReference type="Proteomes" id="UP001174997">
    <property type="component" value="Unassembled WGS sequence"/>
</dbReference>
<evidence type="ECO:0000256" key="1">
    <source>
        <dbReference type="SAM" id="Phobius"/>
    </source>
</evidence>
<keyword evidence="1" id="KW-0812">Transmembrane</keyword>